<protein>
    <submittedName>
        <fullName evidence="2">BgtA-20198</fullName>
    </submittedName>
</protein>
<gene>
    <name evidence="2" type="ORF">BGT96224V2_LOCUS5041</name>
</gene>
<dbReference type="OrthoDB" id="9999821at2759"/>
<feature type="non-terminal residue" evidence="2">
    <location>
        <position position="244"/>
    </location>
</feature>
<organism evidence="2">
    <name type="scientific">Blumeria graminis f. sp. tritici 96224</name>
    <dbReference type="NCBI Taxonomy" id="1268274"/>
    <lineage>
        <taxon>Eukaryota</taxon>
        <taxon>Fungi</taxon>
        <taxon>Dikarya</taxon>
        <taxon>Ascomycota</taxon>
        <taxon>Pezizomycotina</taxon>
        <taxon>Leotiomycetes</taxon>
        <taxon>Erysiphales</taxon>
        <taxon>Erysiphaceae</taxon>
        <taxon>Blumeria</taxon>
    </lineage>
</organism>
<evidence type="ECO:0000313" key="2">
    <source>
        <dbReference type="EMBL" id="SUZ11852.1"/>
    </source>
</evidence>
<proteinExistence type="predicted"/>
<name>A0A381LED2_BLUGR</name>
<evidence type="ECO:0000256" key="1">
    <source>
        <dbReference type="SAM" id="MobiDB-lite"/>
    </source>
</evidence>
<feature type="region of interest" description="Disordered" evidence="1">
    <location>
        <begin position="170"/>
        <end position="228"/>
    </location>
</feature>
<feature type="region of interest" description="Disordered" evidence="1">
    <location>
        <begin position="1"/>
        <end position="20"/>
    </location>
</feature>
<accession>A0A381LED2</accession>
<feature type="region of interest" description="Disordered" evidence="1">
    <location>
        <begin position="76"/>
        <end position="125"/>
    </location>
</feature>
<dbReference type="AlphaFoldDB" id="A0A381LED2"/>
<feature type="compositionally biased region" description="Polar residues" evidence="1">
    <location>
        <begin position="171"/>
        <end position="180"/>
    </location>
</feature>
<reference evidence="2" key="1">
    <citation type="submission" date="2018-07" db="EMBL/GenBank/DDBJ databases">
        <authorList>
            <person name="Quirk P.G."/>
            <person name="Krulwich T.A."/>
        </authorList>
    </citation>
    <scope>NUCLEOTIDE SEQUENCE</scope>
    <source>
        <strain evidence="2">96224</strain>
    </source>
</reference>
<sequence>MVAPYWGELPPQDLAGNSHKDDRIALHGSAINYHSASHVQGTPTLSMQNAKPEIHSHSTQSSLASPISSNFSTGLAPRPPSFTTGNVEYGQGFEDRRRQRRNRHRNQVFDENKVLNAPPPTAPEVPRKQIIEYDPLPRTERPSLYHTATHQGWFEEPQTMNGYNFLGQRTADASSHTSMEAEQPSAGGRLGGTMMSRSKFSPPNQPHISHLSRKSSTSEEALQSKKPQLVTVVRNEVCKHGGSQ</sequence>
<dbReference type="EMBL" id="UIGY01000152">
    <property type="protein sequence ID" value="SUZ11852.1"/>
    <property type="molecule type" value="Genomic_DNA"/>
</dbReference>